<dbReference type="Gene3D" id="2.60.40.1250">
    <property type="entry name" value="Thiol:disulfide interchange protein DsbD, N-terminal domain"/>
    <property type="match status" value="2"/>
</dbReference>
<feature type="transmembrane region" description="Helical" evidence="6">
    <location>
        <begin position="464"/>
        <end position="491"/>
    </location>
</feature>
<evidence type="ECO:0000313" key="8">
    <source>
        <dbReference type="EMBL" id="VAX14561.1"/>
    </source>
</evidence>
<dbReference type="GO" id="GO:0005886">
    <property type="term" value="C:plasma membrane"/>
    <property type="evidence" value="ECO:0007669"/>
    <property type="project" value="UniProtKB-SubCell"/>
</dbReference>
<dbReference type="InterPro" id="IPR013766">
    <property type="entry name" value="Thioredoxin_domain"/>
</dbReference>
<feature type="transmembrane region" description="Helical" evidence="6">
    <location>
        <begin position="597"/>
        <end position="618"/>
    </location>
</feature>
<keyword evidence="8" id="KW-0560">Oxidoreductase</keyword>
<feature type="transmembrane region" description="Helical" evidence="6">
    <location>
        <begin position="383"/>
        <end position="403"/>
    </location>
</feature>
<evidence type="ECO:0000256" key="1">
    <source>
        <dbReference type="ARBA" id="ARBA00004651"/>
    </source>
</evidence>
<feature type="transmembrane region" description="Helical" evidence="6">
    <location>
        <begin position="339"/>
        <end position="363"/>
    </location>
</feature>
<dbReference type="SUPFAM" id="SSF74863">
    <property type="entry name" value="Thiol:disulfide interchange protein DsbD, N-terminal domain (DsbD-alpha)"/>
    <property type="match status" value="2"/>
</dbReference>
<dbReference type="GO" id="GO:0017004">
    <property type="term" value="P:cytochrome complex assembly"/>
    <property type="evidence" value="ECO:0007669"/>
    <property type="project" value="InterPro"/>
</dbReference>
<dbReference type="PANTHER" id="PTHR32234:SF0">
    <property type="entry name" value="THIOL:DISULFIDE INTERCHANGE PROTEIN DSBD"/>
    <property type="match status" value="1"/>
</dbReference>
<dbReference type="Pfam" id="PF02683">
    <property type="entry name" value="DsbD_TM"/>
    <property type="match status" value="1"/>
</dbReference>
<reference evidence="8" key="1">
    <citation type="submission" date="2018-06" db="EMBL/GenBank/DDBJ databases">
        <authorList>
            <person name="Zhirakovskaya E."/>
        </authorList>
    </citation>
    <scope>NUCLEOTIDE SEQUENCE</scope>
</reference>
<dbReference type="InterPro" id="IPR036249">
    <property type="entry name" value="Thioredoxin-like_sf"/>
</dbReference>
<dbReference type="SUPFAM" id="SSF52833">
    <property type="entry name" value="Thioredoxin-like"/>
    <property type="match status" value="1"/>
</dbReference>
<dbReference type="InterPro" id="IPR017937">
    <property type="entry name" value="Thioredoxin_CS"/>
</dbReference>
<organism evidence="8">
    <name type="scientific">hydrothermal vent metagenome</name>
    <dbReference type="NCBI Taxonomy" id="652676"/>
    <lineage>
        <taxon>unclassified sequences</taxon>
        <taxon>metagenomes</taxon>
        <taxon>ecological metagenomes</taxon>
    </lineage>
</organism>
<dbReference type="NCBIfam" id="NF001419">
    <property type="entry name" value="PRK00293.1"/>
    <property type="match status" value="1"/>
</dbReference>
<keyword evidence="5 6" id="KW-0472">Membrane</keyword>
<feature type="transmembrane region" description="Helical" evidence="6">
    <location>
        <begin position="566"/>
        <end position="585"/>
    </location>
</feature>
<evidence type="ECO:0000256" key="5">
    <source>
        <dbReference type="ARBA" id="ARBA00023136"/>
    </source>
</evidence>
<dbReference type="PROSITE" id="PS51352">
    <property type="entry name" value="THIOREDOXIN_2"/>
    <property type="match status" value="1"/>
</dbReference>
<evidence type="ECO:0000256" key="4">
    <source>
        <dbReference type="ARBA" id="ARBA00022989"/>
    </source>
</evidence>
<protein>
    <submittedName>
        <fullName evidence="8">Cytochrome c-type biogenesis protein DsbD, protein-disulfide reductase</fullName>
        <ecNumber evidence="8">1.8.1.8</ecNumber>
    </submittedName>
</protein>
<feature type="transmembrane region" description="Helical" evidence="6">
    <location>
        <begin position="503"/>
        <end position="523"/>
    </location>
</feature>
<gene>
    <name evidence="8" type="ORF">MNBD_GAMMA24-2730</name>
</gene>
<keyword evidence="2" id="KW-1003">Cell membrane</keyword>
<dbReference type="EMBL" id="UOFZ01000178">
    <property type="protein sequence ID" value="VAX14561.1"/>
    <property type="molecule type" value="Genomic_DNA"/>
</dbReference>
<dbReference type="Pfam" id="PF13899">
    <property type="entry name" value="Thioredoxin_7"/>
    <property type="match status" value="1"/>
</dbReference>
<name>A0A3B1BJ71_9ZZZZ</name>
<accession>A0A3B1BJ71</accession>
<dbReference type="InterPro" id="IPR036929">
    <property type="entry name" value="DsbDN_sf"/>
</dbReference>
<evidence type="ECO:0000256" key="3">
    <source>
        <dbReference type="ARBA" id="ARBA00022692"/>
    </source>
</evidence>
<feature type="transmembrane region" description="Helical" evidence="6">
    <location>
        <begin position="423"/>
        <end position="443"/>
    </location>
</feature>
<dbReference type="EC" id="1.8.1.8" evidence="8"/>
<proteinExistence type="predicted"/>
<dbReference type="InterPro" id="IPR003834">
    <property type="entry name" value="Cyt_c_assmbl_TM_dom"/>
</dbReference>
<sequence>MKQNVWIICWLMAISLVSPLLHAEEALLPADEAYAFNARVLDADTIEAGWQIADNYYLYGNKIRFSSDTPGIRLGKPKLPKGKIKQDQFFGKLEVYRHKVQAQIPIIREQPGIRKFTLVAHSQGCADIGVCYPPHTQKITLTLPAATTTAPTKTQTNTPALQTLGAFGDSLGLGGGTDDGILDPDVAFKFSTELTDPNTIIARWSIAPDHYLYRDKFKFSLKNAAGISLGQVKLPKGELKHDEFFGQIQVFHNRVEARIPLLRSSQSATPITLHAVYQGCAEKTGICYPPIKKDISLELPATSQLASQIPAATISPQPVNTQALSDVEEFTQNLSKGSLLTVILTALGFGLMLAFTACMYPMIPILSSIIIGQGKKTSAAKGFGLSLIYVGAMALTFGIIGAITATVGEGAGIQAHFQSPWVLVPFALLFVALAFAMFGFYNIQIPSFIQSKLNMASNQQKGGSLVGVAIMGILSALIIGPCGGPILIAALTYAATSEDMVKGFIALFSLGAGMGLPLLVVGASGGKLLPKAGGWMNTVKAVAGVVLLAIAILMLERMPTLFSPELTMILWATLFITSAIYMRALEPLVANSSGWRTLWKGLGVALLLYGIIVMLGGLTGAKDVTHPLHGSSLTSGQIAATGAASADNSTSAHLPFTRIKTTTDLERELAKARASGKPVMLDFYADWCTYCKEYEQYVFPDPAVHAALKNFVLLQADVTAMDDEDKALMKRAQVILPPAILFFDPSSSKEQRSMRIVGSMTTDKFLAHVRKISPPKRQMNQKNE</sequence>
<feature type="domain" description="Thioredoxin" evidence="7">
    <location>
        <begin position="633"/>
        <end position="774"/>
    </location>
</feature>
<keyword evidence="3 6" id="KW-0812">Transmembrane</keyword>
<dbReference type="GO" id="GO:0047134">
    <property type="term" value="F:protein-disulfide reductase [NAD(P)H] activity"/>
    <property type="evidence" value="ECO:0007669"/>
    <property type="project" value="UniProtKB-EC"/>
</dbReference>
<feature type="transmembrane region" description="Helical" evidence="6">
    <location>
        <begin position="535"/>
        <end position="554"/>
    </location>
</feature>
<dbReference type="Gene3D" id="3.40.30.10">
    <property type="entry name" value="Glutaredoxin"/>
    <property type="match status" value="1"/>
</dbReference>
<dbReference type="InterPro" id="IPR035671">
    <property type="entry name" value="DsbD_gamma"/>
</dbReference>
<evidence type="ECO:0000256" key="2">
    <source>
        <dbReference type="ARBA" id="ARBA00022475"/>
    </source>
</evidence>
<dbReference type="PANTHER" id="PTHR32234">
    <property type="entry name" value="THIOL:DISULFIDE INTERCHANGE PROTEIN DSBD"/>
    <property type="match status" value="1"/>
</dbReference>
<dbReference type="InterPro" id="IPR028250">
    <property type="entry name" value="DsbDN"/>
</dbReference>
<dbReference type="Pfam" id="PF11412">
    <property type="entry name" value="DsbD_N"/>
    <property type="match status" value="2"/>
</dbReference>
<keyword evidence="4 6" id="KW-1133">Transmembrane helix</keyword>
<dbReference type="AlphaFoldDB" id="A0A3B1BJ71"/>
<comment type="subcellular location">
    <subcellularLocation>
        <location evidence="1">Cell membrane</location>
        <topology evidence="1">Multi-pass membrane protein</topology>
    </subcellularLocation>
</comment>
<dbReference type="PROSITE" id="PS00194">
    <property type="entry name" value="THIOREDOXIN_1"/>
    <property type="match status" value="1"/>
</dbReference>
<evidence type="ECO:0000259" key="7">
    <source>
        <dbReference type="PROSITE" id="PS51352"/>
    </source>
</evidence>
<dbReference type="GO" id="GO:0045454">
    <property type="term" value="P:cell redox homeostasis"/>
    <property type="evidence" value="ECO:0007669"/>
    <property type="project" value="TreeGrafter"/>
</dbReference>
<evidence type="ECO:0000256" key="6">
    <source>
        <dbReference type="SAM" id="Phobius"/>
    </source>
</evidence>
<dbReference type="CDD" id="cd02953">
    <property type="entry name" value="DsbDgamma"/>
    <property type="match status" value="1"/>
</dbReference>